<dbReference type="Pfam" id="PF07635">
    <property type="entry name" value="PSCyt1"/>
    <property type="match status" value="1"/>
</dbReference>
<feature type="region of interest" description="Disordered" evidence="2">
    <location>
        <begin position="922"/>
        <end position="949"/>
    </location>
</feature>
<dbReference type="Pfam" id="PF07587">
    <property type="entry name" value="PSD1"/>
    <property type="match status" value="1"/>
</dbReference>
<dbReference type="AlphaFoldDB" id="A0A5C5VTL8"/>
<evidence type="ECO:0000259" key="7">
    <source>
        <dbReference type="Pfam" id="PF25275"/>
    </source>
</evidence>
<dbReference type="PANTHER" id="PTHR35889">
    <property type="entry name" value="CYCLOINULO-OLIGOSACCHARIDE FRUCTANOTRANSFERASE-RELATED"/>
    <property type="match status" value="1"/>
</dbReference>
<dbReference type="InterPro" id="IPR033803">
    <property type="entry name" value="CBD-like_Golvesin-Xly"/>
</dbReference>
<feature type="domain" description="Cytochrome C Planctomycete-type" evidence="6">
    <location>
        <begin position="40"/>
        <end position="98"/>
    </location>
</feature>
<dbReference type="InterPro" id="IPR022655">
    <property type="entry name" value="DUF1553"/>
</dbReference>
<evidence type="ECO:0000313" key="9">
    <source>
        <dbReference type="Proteomes" id="UP000317243"/>
    </source>
</evidence>
<dbReference type="InterPro" id="IPR011444">
    <property type="entry name" value="DUF1549"/>
</dbReference>
<feature type="domain" description="Golvesin/Xly CBD-like" evidence="7">
    <location>
        <begin position="445"/>
        <end position="570"/>
    </location>
</feature>
<evidence type="ECO:0000313" key="8">
    <source>
        <dbReference type="EMBL" id="TWT41473.1"/>
    </source>
</evidence>
<keyword evidence="1" id="KW-0175">Coiled coil</keyword>
<reference evidence="8 9" key="1">
    <citation type="submission" date="2019-02" db="EMBL/GenBank/DDBJ databases">
        <title>Deep-cultivation of Planctomycetes and their phenomic and genomic characterization uncovers novel biology.</title>
        <authorList>
            <person name="Wiegand S."/>
            <person name="Jogler M."/>
            <person name="Boedeker C."/>
            <person name="Pinto D."/>
            <person name="Vollmers J."/>
            <person name="Rivas-Marin E."/>
            <person name="Kohn T."/>
            <person name="Peeters S.H."/>
            <person name="Heuer A."/>
            <person name="Rast P."/>
            <person name="Oberbeckmann S."/>
            <person name="Bunk B."/>
            <person name="Jeske O."/>
            <person name="Meyerdierks A."/>
            <person name="Storesund J.E."/>
            <person name="Kallscheuer N."/>
            <person name="Luecker S."/>
            <person name="Lage O.M."/>
            <person name="Pohl T."/>
            <person name="Merkel B.J."/>
            <person name="Hornburger P."/>
            <person name="Mueller R.-W."/>
            <person name="Bruemmer F."/>
            <person name="Labrenz M."/>
            <person name="Spormann A.M."/>
            <person name="Op Den Camp H."/>
            <person name="Overmann J."/>
            <person name="Amann R."/>
            <person name="Jetten M.S.M."/>
            <person name="Mascher T."/>
            <person name="Medema M.H."/>
            <person name="Devos D.P."/>
            <person name="Kaster A.-K."/>
            <person name="Ovreas L."/>
            <person name="Rohde M."/>
            <person name="Galperin M.Y."/>
            <person name="Jogler C."/>
        </authorList>
    </citation>
    <scope>NUCLEOTIDE SEQUENCE [LARGE SCALE GENOMIC DNA]</scope>
    <source>
        <strain evidence="8 9">KOR42</strain>
    </source>
</reference>
<dbReference type="OrthoDB" id="127107at2"/>
<dbReference type="EC" id="4.2.2.12" evidence="8"/>
<dbReference type="EMBL" id="SIHI01000044">
    <property type="protein sequence ID" value="TWT41473.1"/>
    <property type="molecule type" value="Genomic_DNA"/>
</dbReference>
<evidence type="ECO:0000256" key="3">
    <source>
        <dbReference type="SAM" id="SignalP"/>
    </source>
</evidence>
<evidence type="ECO:0000256" key="1">
    <source>
        <dbReference type="SAM" id="Coils"/>
    </source>
</evidence>
<evidence type="ECO:0000259" key="5">
    <source>
        <dbReference type="Pfam" id="PF07587"/>
    </source>
</evidence>
<feature type="domain" description="DUF1553" evidence="5">
    <location>
        <begin position="667"/>
        <end position="919"/>
    </location>
</feature>
<proteinExistence type="predicted"/>
<dbReference type="Pfam" id="PF07583">
    <property type="entry name" value="PSCyt2"/>
    <property type="match status" value="1"/>
</dbReference>
<keyword evidence="8" id="KW-0456">Lyase</keyword>
<evidence type="ECO:0000259" key="4">
    <source>
        <dbReference type="Pfam" id="PF07583"/>
    </source>
</evidence>
<keyword evidence="3" id="KW-0732">Signal</keyword>
<evidence type="ECO:0000256" key="2">
    <source>
        <dbReference type="SAM" id="MobiDB-lite"/>
    </source>
</evidence>
<dbReference type="Gene3D" id="2.60.120.260">
    <property type="entry name" value="Galactose-binding domain-like"/>
    <property type="match status" value="1"/>
</dbReference>
<feature type="coiled-coil region" evidence="1">
    <location>
        <begin position="573"/>
        <end position="610"/>
    </location>
</feature>
<dbReference type="Proteomes" id="UP000317243">
    <property type="component" value="Unassembled WGS sequence"/>
</dbReference>
<dbReference type="Pfam" id="PF25275">
    <property type="entry name" value="Golvesin_C"/>
    <property type="match status" value="1"/>
</dbReference>
<feature type="signal peptide" evidence="3">
    <location>
        <begin position="1"/>
        <end position="20"/>
    </location>
</feature>
<comment type="caution">
    <text evidence="8">The sequence shown here is derived from an EMBL/GenBank/DDBJ whole genome shotgun (WGS) entry which is preliminary data.</text>
</comment>
<organism evidence="8 9">
    <name type="scientific">Thalassoglobus neptunius</name>
    <dbReference type="NCBI Taxonomy" id="1938619"/>
    <lineage>
        <taxon>Bacteria</taxon>
        <taxon>Pseudomonadati</taxon>
        <taxon>Planctomycetota</taxon>
        <taxon>Planctomycetia</taxon>
        <taxon>Planctomycetales</taxon>
        <taxon>Planctomycetaceae</taxon>
        <taxon>Thalassoglobus</taxon>
    </lineage>
</organism>
<feature type="coiled-coil region" evidence="1">
    <location>
        <begin position="395"/>
        <end position="429"/>
    </location>
</feature>
<accession>A0A5C5VTL8</accession>
<name>A0A5C5VTL8_9PLAN</name>
<dbReference type="GO" id="GO:0047492">
    <property type="term" value="F:xanthan lyase activity"/>
    <property type="evidence" value="ECO:0007669"/>
    <property type="project" value="UniProtKB-EC"/>
</dbReference>
<keyword evidence="9" id="KW-1185">Reference proteome</keyword>
<protein>
    <submittedName>
        <fullName evidence="8">Xanthan lyase</fullName>
        <ecNumber evidence="8">4.2.2.12</ecNumber>
    </submittedName>
</protein>
<feature type="chain" id="PRO_5023079893" evidence="3">
    <location>
        <begin position="21"/>
        <end position="967"/>
    </location>
</feature>
<dbReference type="RefSeq" id="WP_146512110.1">
    <property type="nucleotide sequence ID" value="NZ_SIHI01000044.1"/>
</dbReference>
<dbReference type="PANTHER" id="PTHR35889:SF3">
    <property type="entry name" value="F-BOX DOMAIN-CONTAINING PROTEIN"/>
    <property type="match status" value="1"/>
</dbReference>
<dbReference type="InterPro" id="IPR011429">
    <property type="entry name" value="Cyt_c_Planctomycete-type"/>
</dbReference>
<evidence type="ECO:0000259" key="6">
    <source>
        <dbReference type="Pfam" id="PF07635"/>
    </source>
</evidence>
<gene>
    <name evidence="8" type="primary">xly_2</name>
    <name evidence="8" type="ORF">KOR42_47860</name>
</gene>
<feature type="domain" description="DUF1549" evidence="4">
    <location>
        <begin position="165"/>
        <end position="374"/>
    </location>
</feature>
<sequence length="967" mass="108597" precursor="true">MCRSLFWTCIPLLFSFPAFADTAGTEFFEQKIRPVLVKHCYECHSVESKSVKGGLLVDSAAGLLNGGDSGPSLVAGQPDESVLIEALRYETYEMPPSGKLPEDVIKDFEKWVSMGAPDPRTDPVKGSVGSEEIDFETARQFWAFQPPESHVVPTVQDAEWPRSWIDSFVLSKLEANDLQPMPDAERSSLIRRIAYDLTGLPPSLDDLEALEEETGQNSVERFVDRLLASQQYAEHWARHWLDVARYADSNGADFNATFHNAWRYRNYVIDTFHEDRPFDEFVREQIAGDFLDANNMEETSRNLIATGFLMVGTKMLSERDKEKLRMDVVDEQINSIGKVFLGMTVGCARCHDHKFDPIPTSDYYALAGILRSTQTLDGEIQKYVSNWTRQPLPMTEEHEQSLAEYNARVQQLEKEIKAAEAKLTQLEDSSTRSAILEQGILKDDSEAKLIGNWKSSTYSKHFIGKGYIHDDKQDLGSKKVIFEVNVPEDGEYEVRLAFPGSGGRASNVPVVIDHADGSTTISVDQTKRAKLLTMLQPLGRFPIRTDQPFVVTISNTGTNGYVIVDALQVVNVNELTEDNTQAVDENLAKIEAQRKHVDQLKARLKRVKDDAPPPAPVALAVREAEDQGDYSICIRGEPRNLGRKVPRGFLTVATYNSAPEIPAGQSGRLSLAEWLADPQNPLTARVYVNRVWQHLIGHGLVRSVDNFGHLGERPSHPDLLDQLAVEFIQHNWSTKWLIREIVLSRTYQQTSEHDDSRWKVDPENRLLRRMNRKPLSAEQIRDTMLQATGSLDDSQTESPVAALGTLVSQNNPNDAKVQLASSNTRAIYQPVIRNELSSLMRVFDFADPDFVTGRRAETTVPTQSLWMMNSPMIADRSQIIGQQIADLTELNSEEKVQTLYRRILGRPATSQEAEVAIQFVSSFEQPSDDETDSETNSTTEPELQPNAEDWADLAHAIIASSTFRMLD</sequence>